<dbReference type="Pfam" id="PF18962">
    <property type="entry name" value="Por_Secre_tail"/>
    <property type="match status" value="1"/>
</dbReference>
<dbReference type="PANTHER" id="PTHR35399:SF2">
    <property type="entry name" value="DUF839 DOMAIN-CONTAINING PROTEIN"/>
    <property type="match status" value="1"/>
</dbReference>
<dbReference type="AlphaFoldDB" id="A0A1H6RYS8"/>
<dbReference type="OrthoDB" id="9801383at2"/>
<reference evidence="4" key="1">
    <citation type="submission" date="2016-10" db="EMBL/GenBank/DDBJ databases">
        <authorList>
            <person name="Varghese N."/>
            <person name="Submissions S."/>
        </authorList>
    </citation>
    <scope>NUCLEOTIDE SEQUENCE [LARGE SCALE GENOMIC DNA]</scope>
    <source>
        <strain evidence="4">DSM 17934</strain>
    </source>
</reference>
<organism evidence="3 4">
    <name type="scientific">Flavobacterium terrigena</name>
    <dbReference type="NCBI Taxonomy" id="402734"/>
    <lineage>
        <taxon>Bacteria</taxon>
        <taxon>Pseudomonadati</taxon>
        <taxon>Bacteroidota</taxon>
        <taxon>Flavobacteriia</taxon>
        <taxon>Flavobacteriales</taxon>
        <taxon>Flavobacteriaceae</taxon>
        <taxon>Flavobacterium</taxon>
    </lineage>
</organism>
<dbReference type="PANTHER" id="PTHR35399">
    <property type="entry name" value="SLR8030 PROTEIN"/>
    <property type="match status" value="1"/>
</dbReference>
<dbReference type="Gene3D" id="2.60.120.260">
    <property type="entry name" value="Galactose-binding domain-like"/>
    <property type="match status" value="1"/>
</dbReference>
<dbReference type="SUPFAM" id="SSF101898">
    <property type="entry name" value="NHL repeat"/>
    <property type="match status" value="1"/>
</dbReference>
<gene>
    <name evidence="3" type="ORF">SAMN05660918_0999</name>
</gene>
<evidence type="ECO:0000313" key="4">
    <source>
        <dbReference type="Proteomes" id="UP000199702"/>
    </source>
</evidence>
<keyword evidence="1" id="KW-0732">Signal</keyword>
<proteinExistence type="predicted"/>
<protein>
    <recommendedName>
        <fullName evidence="2">Secretion system C-terminal sorting domain-containing protein</fullName>
    </recommendedName>
</protein>
<dbReference type="InterPro" id="IPR011042">
    <property type="entry name" value="6-blade_b-propeller_TolB-like"/>
</dbReference>
<dbReference type="RefSeq" id="WP_091309018.1">
    <property type="nucleotide sequence ID" value="NZ_CBCSJU010000005.1"/>
</dbReference>
<name>A0A1H6RYS8_9FLAO</name>
<sequence length="731" mass="79673">MKKGLLLSTLLISLLGFSKNESKLNSKNPVTVPPTVLIEKGSSWKFLDNGSDQGTTWKDNAFDNTTWVSNLAPFGYGDPCKTTVSFGGNAASKYTTTYFTKDINIADITSLTTDLEFGIRRDDGFVLYVNGVEVVRNNMPAGTITSATFASTAISTADEKRYQTFFIPKSYFTTGVNRISVEMHQSDLSSSDLGFDLFLKEKDPSYVCEDGHIGCFTSINPTTQTNVLIMPTEQRFQMLFKEGSTYGDGSGAVPGTHDFTGYIPSLGVNASTIGHLSVNHENNPGGVSILDLNLNTNTSNPLWDATNSKKVDLYNTNLVTTIRNCSGGVTPWRTIVTAEENTTAGDANSDGYQDVGWLVEINPTTASVVDYDSNGTKDKLFAMGRMNHENVVVSNDGTVAYYGEDGGTHCVYKFVPTIANNLSAGNVYVLKLDTALSDDEPTSATATWIQVPNTTQADRNNLASNAGALGGTNFNGVEDCEIGPDGMVYFASKGKDRVYRFKDNGTTISNFETFVGAMTYPIQTASGTVNEAWSDGNDNLAFDDKGNLWVVQDGGRNYIWVVRPNHRQTSPQVLIHSSAPAGSEPTGLTFTPDFKYGFFSIQHPSGSNAFQADATGLNVKFDKSAALVFSHEDYLGQQPLSNESFTNNNNIKIYPNPTNGIVTLDFNELNTSEIQINVYDFVGRKLIDKKVNSSLSKTTEIDLTNFNGSNVYFFEIISENQKQTIKVLKSK</sequence>
<evidence type="ECO:0000259" key="2">
    <source>
        <dbReference type="Pfam" id="PF18962"/>
    </source>
</evidence>
<dbReference type="Gene3D" id="2.120.10.30">
    <property type="entry name" value="TolB, C-terminal domain"/>
    <property type="match status" value="1"/>
</dbReference>
<accession>A0A1H6RYS8</accession>
<dbReference type="Proteomes" id="UP000199702">
    <property type="component" value="Unassembled WGS sequence"/>
</dbReference>
<dbReference type="STRING" id="402734.SAMN05660918_0999"/>
<dbReference type="Pfam" id="PF05787">
    <property type="entry name" value="PhoX"/>
    <property type="match status" value="1"/>
</dbReference>
<dbReference type="InterPro" id="IPR026444">
    <property type="entry name" value="Secre_tail"/>
</dbReference>
<dbReference type="EMBL" id="FNYA01000002">
    <property type="protein sequence ID" value="SEI57667.1"/>
    <property type="molecule type" value="Genomic_DNA"/>
</dbReference>
<feature type="domain" description="Secretion system C-terminal sorting" evidence="2">
    <location>
        <begin position="653"/>
        <end position="726"/>
    </location>
</feature>
<dbReference type="NCBIfam" id="TIGR04183">
    <property type="entry name" value="Por_Secre_tail"/>
    <property type="match status" value="1"/>
</dbReference>
<evidence type="ECO:0000256" key="1">
    <source>
        <dbReference type="ARBA" id="ARBA00022729"/>
    </source>
</evidence>
<keyword evidence="4" id="KW-1185">Reference proteome</keyword>
<dbReference type="InterPro" id="IPR008557">
    <property type="entry name" value="PhoX"/>
</dbReference>
<evidence type="ECO:0000313" key="3">
    <source>
        <dbReference type="EMBL" id="SEI57667.1"/>
    </source>
</evidence>